<gene>
    <name evidence="2" type="ORF">E2C01_067135</name>
</gene>
<dbReference type="Proteomes" id="UP000324222">
    <property type="component" value="Unassembled WGS sequence"/>
</dbReference>
<evidence type="ECO:0000313" key="2">
    <source>
        <dbReference type="EMBL" id="MPC72821.1"/>
    </source>
</evidence>
<feature type="region of interest" description="Disordered" evidence="1">
    <location>
        <begin position="1"/>
        <end position="84"/>
    </location>
</feature>
<keyword evidence="3" id="KW-1185">Reference proteome</keyword>
<dbReference type="AlphaFoldDB" id="A0A5B7HJ07"/>
<reference evidence="2 3" key="1">
    <citation type="submission" date="2019-05" db="EMBL/GenBank/DDBJ databases">
        <title>Another draft genome of Portunus trituberculatus and its Hox gene families provides insights of decapod evolution.</title>
        <authorList>
            <person name="Jeong J.-H."/>
            <person name="Song I."/>
            <person name="Kim S."/>
            <person name="Choi T."/>
            <person name="Kim D."/>
            <person name="Ryu S."/>
            <person name="Kim W."/>
        </authorList>
    </citation>
    <scope>NUCLEOTIDE SEQUENCE [LARGE SCALE GENOMIC DNA]</scope>
    <source>
        <tissue evidence="2">Muscle</tissue>
    </source>
</reference>
<evidence type="ECO:0000256" key="1">
    <source>
        <dbReference type="SAM" id="MobiDB-lite"/>
    </source>
</evidence>
<comment type="caution">
    <text evidence="2">The sequence shown here is derived from an EMBL/GenBank/DDBJ whole genome shotgun (WGS) entry which is preliminary data.</text>
</comment>
<evidence type="ECO:0000313" key="3">
    <source>
        <dbReference type="Proteomes" id="UP000324222"/>
    </source>
</evidence>
<sequence>MARSRCNTTMNTAASPTRHPPSHPPALSPSRPPTHHQHHHHPSTFPLASSLFVAKQPTLPSSRHFPPPSCHGRPGHSSEFLGVV</sequence>
<protein>
    <submittedName>
        <fullName evidence="2">Uncharacterized protein</fullName>
    </submittedName>
</protein>
<feature type="compositionally biased region" description="Polar residues" evidence="1">
    <location>
        <begin position="1"/>
        <end position="15"/>
    </location>
</feature>
<accession>A0A5B7HJ07</accession>
<organism evidence="2 3">
    <name type="scientific">Portunus trituberculatus</name>
    <name type="common">Swimming crab</name>
    <name type="synonym">Neptunus trituberculatus</name>
    <dbReference type="NCBI Taxonomy" id="210409"/>
    <lineage>
        <taxon>Eukaryota</taxon>
        <taxon>Metazoa</taxon>
        <taxon>Ecdysozoa</taxon>
        <taxon>Arthropoda</taxon>
        <taxon>Crustacea</taxon>
        <taxon>Multicrustacea</taxon>
        <taxon>Malacostraca</taxon>
        <taxon>Eumalacostraca</taxon>
        <taxon>Eucarida</taxon>
        <taxon>Decapoda</taxon>
        <taxon>Pleocyemata</taxon>
        <taxon>Brachyura</taxon>
        <taxon>Eubrachyura</taxon>
        <taxon>Portunoidea</taxon>
        <taxon>Portunidae</taxon>
        <taxon>Portuninae</taxon>
        <taxon>Portunus</taxon>
    </lineage>
</organism>
<proteinExistence type="predicted"/>
<dbReference type="EMBL" id="VSRR010035481">
    <property type="protein sequence ID" value="MPC72821.1"/>
    <property type="molecule type" value="Genomic_DNA"/>
</dbReference>
<feature type="compositionally biased region" description="Basic residues" evidence="1">
    <location>
        <begin position="33"/>
        <end position="42"/>
    </location>
</feature>
<feature type="compositionally biased region" description="Pro residues" evidence="1">
    <location>
        <begin position="18"/>
        <end position="32"/>
    </location>
</feature>
<name>A0A5B7HJ07_PORTR</name>